<evidence type="ECO:0000259" key="2">
    <source>
        <dbReference type="PROSITE" id="PS51372"/>
    </source>
</evidence>
<dbReference type="Gene3D" id="1.20.890.100">
    <property type="match status" value="1"/>
</dbReference>
<dbReference type="RefSeq" id="WP_238315466.1">
    <property type="nucleotide sequence ID" value="NZ_BQKV01000003.1"/>
</dbReference>
<reference evidence="3" key="1">
    <citation type="journal article" date="2022" name="Int. J. Syst. Evol. Microbiol.">
        <title>Genome-based, phenotypic and chemotaxonomic classification of Faecalibacterium strains: proposal of three novel species Faecalibacterium duncaniae sp. nov., Faecalibacterium hattorii sp. nov. and Faecalibacterium gallinarum sp. nov. .</title>
        <authorList>
            <person name="Sakamoto M."/>
            <person name="Sakurai N."/>
            <person name="Tanno H."/>
            <person name="Iino T."/>
            <person name="Ohkuma M."/>
            <person name="Endo A."/>
        </authorList>
    </citation>
    <scope>NUCLEOTIDE SEQUENCE</scope>
    <source>
        <strain evidence="3">JCM 17207</strain>
    </source>
</reference>
<dbReference type="AlphaFoldDB" id="A0AA37IXQ9"/>
<keyword evidence="4" id="KW-1185">Reference proteome</keyword>
<evidence type="ECO:0000256" key="1">
    <source>
        <dbReference type="ARBA" id="ARBA00022737"/>
    </source>
</evidence>
<dbReference type="PROSITE" id="PS51372">
    <property type="entry name" value="PRD_2"/>
    <property type="match status" value="2"/>
</dbReference>
<evidence type="ECO:0000313" key="4">
    <source>
        <dbReference type="Proteomes" id="UP001055185"/>
    </source>
</evidence>
<dbReference type="Pfam" id="PF03123">
    <property type="entry name" value="CAT_RBD"/>
    <property type="match status" value="1"/>
</dbReference>
<feature type="domain" description="PRD" evidence="2">
    <location>
        <begin position="171"/>
        <end position="284"/>
    </location>
</feature>
<dbReference type="NCBIfam" id="NF046042">
    <property type="entry name" value="LicT"/>
    <property type="match status" value="1"/>
</dbReference>
<dbReference type="SUPFAM" id="SSF50151">
    <property type="entry name" value="SacY-like RNA-binding domain"/>
    <property type="match status" value="1"/>
</dbReference>
<evidence type="ECO:0000313" key="3">
    <source>
        <dbReference type="EMBL" id="GJN63441.1"/>
    </source>
</evidence>
<dbReference type="Pfam" id="PF00874">
    <property type="entry name" value="PRD"/>
    <property type="match status" value="2"/>
</dbReference>
<gene>
    <name evidence="3" type="primary">licT_1</name>
    <name evidence="3" type="ORF">JCM17207_00660</name>
</gene>
<dbReference type="InterPro" id="IPR011608">
    <property type="entry name" value="PRD"/>
</dbReference>
<dbReference type="Gene3D" id="1.20.58.1950">
    <property type="match status" value="1"/>
</dbReference>
<comment type="caution">
    <text evidence="3">The sequence shown here is derived from an EMBL/GenBank/DDBJ whole genome shotgun (WGS) entry which is preliminary data.</text>
</comment>
<sequence length="290" mass="33513">MRIKKVINNNILCVVDEKGHEMIVTGRGLGFKRKAGELLDASLVEKTYHMDDKAAQRRLRELAGQIEPELLKLTENLVEYIQSQINQPLNESLLITMADHISFALRRKAEGLEFQNPLKGSIVCYYPSEYRLGRRCLEEIRAKTGVNLAEDEAAFLALHIVNAELNTNMSEMYDITRMIEGVIQVVEYYYGRPFDRDSLDFSRFVVHLRYFAQRIFQDKTMPDGTDEQDILFRRLVARNSKVHYKCAQHIAEYIASAYHKQLSEEELIYLTIHLRRINLGGAPESPDSEI</sequence>
<protein>
    <submittedName>
        <fullName evidence="3">Transcription antiterminator LicT</fullName>
    </submittedName>
</protein>
<dbReference type="InterPro" id="IPR004341">
    <property type="entry name" value="CAT_RNA-bd_dom"/>
</dbReference>
<feature type="domain" description="PRD" evidence="2">
    <location>
        <begin position="65"/>
        <end position="170"/>
    </location>
</feature>
<dbReference type="InterPro" id="IPR036634">
    <property type="entry name" value="PRD_sf"/>
</dbReference>
<dbReference type="GO" id="GO:0006355">
    <property type="term" value="P:regulation of DNA-templated transcription"/>
    <property type="evidence" value="ECO:0007669"/>
    <property type="project" value="InterPro"/>
</dbReference>
<dbReference type="PANTHER" id="PTHR30185">
    <property type="entry name" value="CRYPTIC BETA-GLUCOSIDE BGL OPERON ANTITERMINATOR"/>
    <property type="match status" value="1"/>
</dbReference>
<dbReference type="SMART" id="SM01061">
    <property type="entry name" value="CAT_RBD"/>
    <property type="match status" value="1"/>
</dbReference>
<proteinExistence type="predicted"/>
<accession>A0AA37IXQ9</accession>
<dbReference type="PANTHER" id="PTHR30185:SF15">
    <property type="entry name" value="CRYPTIC BETA-GLUCOSIDE BGL OPERON ANTITERMINATOR"/>
    <property type="match status" value="1"/>
</dbReference>
<keyword evidence="1" id="KW-0677">Repeat</keyword>
<dbReference type="Proteomes" id="UP001055185">
    <property type="component" value="Unassembled WGS sequence"/>
</dbReference>
<name>A0AA37IXQ9_9FIRM</name>
<dbReference type="InterPro" id="IPR050661">
    <property type="entry name" value="BglG_antiterminators"/>
</dbReference>
<dbReference type="SUPFAM" id="SSF63520">
    <property type="entry name" value="PTS-regulatory domain, PRD"/>
    <property type="match status" value="2"/>
</dbReference>
<dbReference type="InterPro" id="IPR036650">
    <property type="entry name" value="CAT_RNA-bd_dom_sf"/>
</dbReference>
<organism evidence="3 4">
    <name type="scientific">Faecalibacterium gallinarum</name>
    <dbReference type="NCBI Taxonomy" id="2903556"/>
    <lineage>
        <taxon>Bacteria</taxon>
        <taxon>Bacillati</taxon>
        <taxon>Bacillota</taxon>
        <taxon>Clostridia</taxon>
        <taxon>Eubacteriales</taxon>
        <taxon>Oscillospiraceae</taxon>
        <taxon>Faecalibacterium</taxon>
    </lineage>
</organism>
<dbReference type="Gene3D" id="1.10.1790.10">
    <property type="entry name" value="PRD domain"/>
    <property type="match status" value="1"/>
</dbReference>
<dbReference type="Gene3D" id="2.30.24.10">
    <property type="entry name" value="CAT RNA-binding domain"/>
    <property type="match status" value="1"/>
</dbReference>
<dbReference type="EMBL" id="BQKV01000003">
    <property type="protein sequence ID" value="GJN63441.1"/>
    <property type="molecule type" value="Genomic_DNA"/>
</dbReference>
<dbReference type="GO" id="GO:0003723">
    <property type="term" value="F:RNA binding"/>
    <property type="evidence" value="ECO:0007669"/>
    <property type="project" value="InterPro"/>
</dbReference>